<name>A0ACB9ZXC2_CATRO</name>
<evidence type="ECO:0000313" key="2">
    <source>
        <dbReference type="Proteomes" id="UP001060085"/>
    </source>
</evidence>
<protein>
    <submittedName>
        <fullName evidence="1">Uncharacterized protein</fullName>
    </submittedName>
</protein>
<evidence type="ECO:0000313" key="1">
    <source>
        <dbReference type="EMBL" id="KAI5652503.1"/>
    </source>
</evidence>
<comment type="caution">
    <text evidence="1">The sequence shown here is derived from an EMBL/GenBank/DDBJ whole genome shotgun (WGS) entry which is preliminary data.</text>
</comment>
<sequence length="125" mass="14787">MFFNFSFTRESCVLEVLYKDLEACVFDEKKYEDFWIATIDFLIQKQSKNRATCKKRSRNRFSAKKKIKLFGGKVGQRKSRLERRRCVCELGCKSLKFRLSFDRNVGDLHLRPYNASKGAILIDAW</sequence>
<proteinExistence type="predicted"/>
<accession>A0ACB9ZXC2</accession>
<keyword evidence="2" id="KW-1185">Reference proteome</keyword>
<organism evidence="1 2">
    <name type="scientific">Catharanthus roseus</name>
    <name type="common">Madagascar periwinkle</name>
    <name type="synonym">Vinca rosea</name>
    <dbReference type="NCBI Taxonomy" id="4058"/>
    <lineage>
        <taxon>Eukaryota</taxon>
        <taxon>Viridiplantae</taxon>
        <taxon>Streptophyta</taxon>
        <taxon>Embryophyta</taxon>
        <taxon>Tracheophyta</taxon>
        <taxon>Spermatophyta</taxon>
        <taxon>Magnoliopsida</taxon>
        <taxon>eudicotyledons</taxon>
        <taxon>Gunneridae</taxon>
        <taxon>Pentapetalae</taxon>
        <taxon>asterids</taxon>
        <taxon>lamiids</taxon>
        <taxon>Gentianales</taxon>
        <taxon>Apocynaceae</taxon>
        <taxon>Rauvolfioideae</taxon>
        <taxon>Vinceae</taxon>
        <taxon>Catharanthinae</taxon>
        <taxon>Catharanthus</taxon>
    </lineage>
</organism>
<dbReference type="Proteomes" id="UP001060085">
    <property type="component" value="Linkage Group LG07"/>
</dbReference>
<reference evidence="2" key="1">
    <citation type="journal article" date="2023" name="Nat. Plants">
        <title>Single-cell RNA sequencing provides a high-resolution roadmap for understanding the multicellular compartmentation of specialized metabolism.</title>
        <authorList>
            <person name="Sun S."/>
            <person name="Shen X."/>
            <person name="Li Y."/>
            <person name="Li Y."/>
            <person name="Wang S."/>
            <person name="Li R."/>
            <person name="Zhang H."/>
            <person name="Shen G."/>
            <person name="Guo B."/>
            <person name="Wei J."/>
            <person name="Xu J."/>
            <person name="St-Pierre B."/>
            <person name="Chen S."/>
            <person name="Sun C."/>
        </authorList>
    </citation>
    <scope>NUCLEOTIDE SEQUENCE [LARGE SCALE GENOMIC DNA]</scope>
</reference>
<gene>
    <name evidence="1" type="ORF">M9H77_29690</name>
</gene>
<dbReference type="EMBL" id="CM044707">
    <property type="protein sequence ID" value="KAI5652503.1"/>
    <property type="molecule type" value="Genomic_DNA"/>
</dbReference>